<evidence type="ECO:0000259" key="1">
    <source>
        <dbReference type="Pfam" id="PF12295"/>
    </source>
</evidence>
<dbReference type="AlphaFoldDB" id="A0A6U8LD42"/>
<dbReference type="PANTHER" id="PTHR15245">
    <property type="entry name" value="SYMPLEKIN-RELATED"/>
    <property type="match status" value="1"/>
</dbReference>
<sequence length="429" mass="45112">MPRLPRTVLELLRSDVASAASPRLTLGLTTLRDLALQRDAWRPACLELLLELCTAGSAPLRAPSIRLVVSMAAGEGVAQAAAVDQIAARAHSHAAEELEAALAAEEEEEAARRLPLYLALCNRSPSMLAALLAGFDGASAAAQATVQELLPGLLLHLPMEAVTEVLLAQLRGEPDASPPLAAASPLPLLALHVLADRATAVGGTVPAALTAGVLGLVSRLGPHGGAYAVPLLPFLDESQSVAVLPALLRLDKGDLTEALAALAHAEPPPLAPRALLLQLHLLKPEDGERGVPLKALIDAVQACINEREVFTRAELTAALEEVVQLDPLPLLTMRTIIQTMVNWPDAATAVMGLLRTLLEREVWATKLWGGYVRCCSMAMPLSRELFYAMPPAQLEAALASHPDVKQKLVAHARAERGAVPTAALGVLGL</sequence>
<dbReference type="GO" id="GO:0005847">
    <property type="term" value="C:mRNA cleavage and polyadenylation specificity factor complex"/>
    <property type="evidence" value="ECO:0007669"/>
    <property type="project" value="TreeGrafter"/>
</dbReference>
<dbReference type="Pfam" id="PF12295">
    <property type="entry name" value="Symplekin_C"/>
    <property type="match status" value="1"/>
</dbReference>
<reference evidence="2" key="1">
    <citation type="submission" date="2021-01" db="EMBL/GenBank/DDBJ databases">
        <authorList>
            <person name="Corre E."/>
            <person name="Pelletier E."/>
            <person name="Niang G."/>
            <person name="Scheremetjew M."/>
            <person name="Finn R."/>
            <person name="Kale V."/>
            <person name="Holt S."/>
            <person name="Cochrane G."/>
            <person name="Meng A."/>
            <person name="Brown T."/>
            <person name="Cohen L."/>
        </authorList>
    </citation>
    <scope>NUCLEOTIDE SEQUENCE</scope>
    <source>
        <strain evidence="2">379</strain>
    </source>
</reference>
<name>A0A6U8LD42_EMIHU</name>
<proteinExistence type="predicted"/>
<protein>
    <recommendedName>
        <fullName evidence="1">Symplekin C-terminal domain-containing protein</fullName>
    </recommendedName>
</protein>
<organism evidence="2">
    <name type="scientific">Emiliania huxleyi</name>
    <name type="common">Coccolithophore</name>
    <name type="synonym">Pontosphaera huxleyi</name>
    <dbReference type="NCBI Taxonomy" id="2903"/>
    <lineage>
        <taxon>Eukaryota</taxon>
        <taxon>Haptista</taxon>
        <taxon>Haptophyta</taxon>
        <taxon>Prymnesiophyceae</taxon>
        <taxon>Isochrysidales</taxon>
        <taxon>Noelaerhabdaceae</taxon>
        <taxon>Emiliania</taxon>
    </lineage>
</organism>
<evidence type="ECO:0000313" key="2">
    <source>
        <dbReference type="EMBL" id="CAE0592726.1"/>
    </source>
</evidence>
<gene>
    <name evidence="2" type="ORF">EHUX00137_LOCUS43425</name>
</gene>
<dbReference type="EMBL" id="HBIR01055741">
    <property type="protein sequence ID" value="CAE0592726.1"/>
    <property type="molecule type" value="Transcribed_RNA"/>
</dbReference>
<dbReference type="InterPro" id="IPR021850">
    <property type="entry name" value="Symplekin/Pta1"/>
</dbReference>
<feature type="domain" description="Symplekin C-terminal" evidence="1">
    <location>
        <begin position="227"/>
        <end position="399"/>
    </location>
</feature>
<dbReference type="InterPro" id="IPR022075">
    <property type="entry name" value="Symplekin_C"/>
</dbReference>
<dbReference type="PANTHER" id="PTHR15245:SF20">
    <property type="entry name" value="SYMPLEKIN"/>
    <property type="match status" value="1"/>
</dbReference>
<accession>A0A6U8LD42</accession>